<reference evidence="1" key="2">
    <citation type="journal article" date="2015" name="Genome Announc.">
        <title>Draft Genome Sequence of Filamentous Marine Cyanobacterium Lyngbya confervoides Strain BDU141951.</title>
        <authorList>
            <person name="Chandrababunaidu M.M."/>
            <person name="Sen D."/>
            <person name="Tripathy S."/>
        </authorList>
    </citation>
    <scope>NUCLEOTIDE SEQUENCE</scope>
    <source>
        <strain evidence="1">BDU141951</strain>
    </source>
</reference>
<dbReference type="SUPFAM" id="SSF55166">
    <property type="entry name" value="Hedgehog/DD-peptidase"/>
    <property type="match status" value="1"/>
</dbReference>
<reference evidence="1" key="1">
    <citation type="submission" date="2014-11" db="EMBL/GenBank/DDBJ databases">
        <authorList>
            <person name="Malar M.C."/>
            <person name="Sen D."/>
            <person name="Tripathy S."/>
        </authorList>
    </citation>
    <scope>NUCLEOTIDE SEQUENCE</scope>
    <source>
        <strain evidence="1">BDU141951</strain>
    </source>
</reference>
<organism evidence="1">
    <name type="scientific">Lyngbya confervoides BDU141951</name>
    <dbReference type="NCBI Taxonomy" id="1574623"/>
    <lineage>
        <taxon>Bacteria</taxon>
        <taxon>Bacillati</taxon>
        <taxon>Cyanobacteriota</taxon>
        <taxon>Cyanophyceae</taxon>
        <taxon>Oscillatoriophycideae</taxon>
        <taxon>Oscillatoriales</taxon>
        <taxon>Microcoleaceae</taxon>
        <taxon>Lyngbya</taxon>
    </lineage>
</organism>
<name>A0A0C1USN4_9CYAN</name>
<proteinExistence type="predicted"/>
<evidence type="ECO:0000313" key="1">
    <source>
        <dbReference type="EMBL" id="NEV69196.1"/>
    </source>
</evidence>
<evidence type="ECO:0008006" key="2">
    <source>
        <dbReference type="Google" id="ProtNLM"/>
    </source>
</evidence>
<comment type="caution">
    <text evidence="1">The sequence shown here is derived from an EMBL/GenBank/DDBJ whole genome shotgun (WGS) entry which is preliminary data.</text>
</comment>
<dbReference type="InterPro" id="IPR009045">
    <property type="entry name" value="Zn_M74/Hedgehog-like"/>
</dbReference>
<sequence>MRNRLIGRYLTLEEFCTCTQTYCKYANQIDPYPKNWKETIQALEALCKHIIDPVIDAFGRERFQLTYGFCSADLKQWLAKEDPVTGRKNGRVSPNLDQHMAHEVNRNGKYYCSRLGAACDFRIVDLPSDELVEWIVVQGLPFDSLYFYGAECPIHISYGPQHKRDIWAFTDKGTPTRRGVEHWQARLEAV</sequence>
<protein>
    <recommendedName>
        <fullName evidence="2">Peptidase M15</fullName>
    </recommendedName>
</protein>
<dbReference type="AlphaFoldDB" id="A0A0C1USN4"/>
<accession>A0A0C1USN4</accession>
<reference evidence="1" key="3">
    <citation type="submission" date="2020-02" db="EMBL/GenBank/DDBJ databases">
        <authorList>
            <person name="Sarangi A.N."/>
            <person name="Ghosh S."/>
            <person name="Mukherjee M."/>
            <person name="Tripathy S."/>
        </authorList>
    </citation>
    <scope>NUCLEOTIDE SEQUENCE</scope>
    <source>
        <strain evidence="1">BDU141951</strain>
    </source>
</reference>
<gene>
    <name evidence="1" type="ORF">QQ91_019020</name>
</gene>
<dbReference type="EMBL" id="JTHE02000003">
    <property type="protein sequence ID" value="NEV69196.1"/>
    <property type="molecule type" value="Genomic_DNA"/>
</dbReference>